<accession>A0ABQ8U8Y0</accession>
<comment type="caution">
    <text evidence="1">The sequence shown here is derived from an EMBL/GenBank/DDBJ whole genome shotgun (WGS) entry which is preliminary data.</text>
</comment>
<protein>
    <submittedName>
        <fullName evidence="1">Uncharacterized protein</fullName>
    </submittedName>
</protein>
<proteinExistence type="predicted"/>
<gene>
    <name evidence="1" type="ORF">PAPYR_9258</name>
</gene>
<name>A0ABQ8U8Y0_9EUKA</name>
<evidence type="ECO:0000313" key="2">
    <source>
        <dbReference type="Proteomes" id="UP001141327"/>
    </source>
</evidence>
<organism evidence="1 2">
    <name type="scientific">Paratrimastix pyriformis</name>
    <dbReference type="NCBI Taxonomy" id="342808"/>
    <lineage>
        <taxon>Eukaryota</taxon>
        <taxon>Metamonada</taxon>
        <taxon>Preaxostyla</taxon>
        <taxon>Paratrimastigidae</taxon>
        <taxon>Paratrimastix</taxon>
    </lineage>
</organism>
<evidence type="ECO:0000313" key="1">
    <source>
        <dbReference type="EMBL" id="KAJ4455759.1"/>
    </source>
</evidence>
<sequence length="427" mass="46775">MSFHRPASHHHPAHVRAAPNLLHHEQLLEYHSRHQGQPRPGSGALLPRLRHFSRFLLVLFYFLPTAVGGISRFHFASSFAWPLAVVLFESFFGHHTSHDLPRNDLRACSYKFQKTSFFFGHNLAFFNSAICAMRPSPQPCVTVITHALRLVACTVSCIFVHAFCDLALMTMSAPLTCLLAALSILCLSHSASSTSLWSSSTPFTSTVPFCDAPFPCTPWMYSLTLVLAPFRASSIAAASNSISTAALAARRPSAVLTSSAPSLSSGVLPPVAVARLFFHRVLGVFITQVTTRSDFFPFFPSSLPLFFILVVIQNNARPLGALRLFSGFPWLSTVLPRGGIRYSGSSSQYLFNVHCLCLTLSLGHHLLSNEHTLLLPLWSLGLLPSSGAAFTSTMCGSVPSPILMATRLFSTFTDSATYPHVRLRAWS</sequence>
<keyword evidence="2" id="KW-1185">Reference proteome</keyword>
<dbReference type="EMBL" id="JAPMOS010000094">
    <property type="protein sequence ID" value="KAJ4455759.1"/>
    <property type="molecule type" value="Genomic_DNA"/>
</dbReference>
<reference evidence="1" key="1">
    <citation type="journal article" date="2022" name="bioRxiv">
        <title>Genomics of Preaxostyla Flagellates Illuminates Evolutionary Transitions and the Path Towards Mitochondrial Loss.</title>
        <authorList>
            <person name="Novak L.V.F."/>
            <person name="Treitli S.C."/>
            <person name="Pyrih J."/>
            <person name="Halakuc P."/>
            <person name="Pipaliya S.V."/>
            <person name="Vacek V."/>
            <person name="Brzon O."/>
            <person name="Soukal P."/>
            <person name="Eme L."/>
            <person name="Dacks J.B."/>
            <person name="Karnkowska A."/>
            <person name="Elias M."/>
            <person name="Hampl V."/>
        </authorList>
    </citation>
    <scope>NUCLEOTIDE SEQUENCE</scope>
    <source>
        <strain evidence="1">RCP-MX</strain>
    </source>
</reference>
<dbReference type="Proteomes" id="UP001141327">
    <property type="component" value="Unassembled WGS sequence"/>
</dbReference>